<evidence type="ECO:0000256" key="2">
    <source>
        <dbReference type="ARBA" id="ARBA00025796"/>
    </source>
</evidence>
<keyword evidence="1" id="KW-0341">Growth regulation</keyword>
<proteinExistence type="inferred from homology"/>
<dbReference type="Proteomes" id="UP000824120">
    <property type="component" value="Chromosome 10"/>
</dbReference>
<keyword evidence="5" id="KW-1185">Reference proteome</keyword>
<name>A0A9J5WU02_SOLCO</name>
<evidence type="ECO:0000313" key="4">
    <source>
        <dbReference type="EMBL" id="KAG5579339.1"/>
    </source>
</evidence>
<evidence type="ECO:0000256" key="1">
    <source>
        <dbReference type="ARBA" id="ARBA00022604"/>
    </source>
</evidence>
<dbReference type="AlphaFoldDB" id="A0A9J5WU02"/>
<gene>
    <name evidence="4" type="ORF">H5410_049966</name>
</gene>
<comment type="similarity">
    <text evidence="2">Belongs to the TAC family.</text>
</comment>
<dbReference type="OrthoDB" id="1922866at2759"/>
<comment type="caution">
    <text evidence="4">The sequence shown here is derived from an EMBL/GenBank/DDBJ whole genome shotgun (WGS) entry which is preliminary data.</text>
</comment>
<dbReference type="GO" id="GO:0001763">
    <property type="term" value="P:morphogenesis of a branching structure"/>
    <property type="evidence" value="ECO:0007669"/>
    <property type="project" value="InterPro"/>
</dbReference>
<evidence type="ECO:0000256" key="3">
    <source>
        <dbReference type="ARBA" id="ARBA00026138"/>
    </source>
</evidence>
<dbReference type="EMBL" id="JACXVP010000010">
    <property type="protein sequence ID" value="KAG5579339.1"/>
    <property type="molecule type" value="Genomic_DNA"/>
</dbReference>
<dbReference type="InterPro" id="IPR044989">
    <property type="entry name" value="TAC1"/>
</dbReference>
<accession>A0A9J5WU02</accession>
<protein>
    <recommendedName>
        <fullName evidence="3">Protein TILLER ANGLE CONTROL 1</fullName>
    </recommendedName>
</protein>
<dbReference type="PANTHER" id="PTHR38366">
    <property type="entry name" value="NAD-DEPENDENT PROTEIN DEACETYLASE HST1-LIKE PROTEIN"/>
    <property type="match status" value="1"/>
</dbReference>
<sequence length="302" mass="34524">MTLVIYCVTYIFQLQSTHISTTQSIEQITKEKNKPNEDGRKDIDELKIRNETIGHHDTQILLQDASFAHMLDNWNGGILTIGTFGFDPLMKNVQDQQSVIDIESLEEEEELEEEYYSVENEIQECEIPFNDHEGINEELYPLIYANIGDEMIYNEDIIESNNNSSTDQTNTKMMKKERITLADLFSADSDHHHRKADRRSANKITESDIFTKKSNSSPQVKNGLSFAKKLIPRVKDEPRPIQKLQKLMTKVLKRKVHPDIETKLGKNNSQVKAGSMLGLSCVKHVRVESSVSLLLTDQDLTA</sequence>
<reference evidence="4 5" key="1">
    <citation type="submission" date="2020-09" db="EMBL/GenBank/DDBJ databases">
        <title>De no assembly of potato wild relative species, Solanum commersonii.</title>
        <authorList>
            <person name="Cho K."/>
        </authorList>
    </citation>
    <scope>NUCLEOTIDE SEQUENCE [LARGE SCALE GENOMIC DNA]</scope>
    <source>
        <strain evidence="4">LZ3.2</strain>
        <tissue evidence="4">Leaf</tissue>
    </source>
</reference>
<dbReference type="PANTHER" id="PTHR38366:SF1">
    <property type="entry name" value="PROTEIN TILLER ANGLE CONTROL 1"/>
    <property type="match status" value="1"/>
</dbReference>
<evidence type="ECO:0000313" key="5">
    <source>
        <dbReference type="Proteomes" id="UP000824120"/>
    </source>
</evidence>
<organism evidence="4 5">
    <name type="scientific">Solanum commersonii</name>
    <name type="common">Commerson's wild potato</name>
    <name type="synonym">Commerson's nightshade</name>
    <dbReference type="NCBI Taxonomy" id="4109"/>
    <lineage>
        <taxon>Eukaryota</taxon>
        <taxon>Viridiplantae</taxon>
        <taxon>Streptophyta</taxon>
        <taxon>Embryophyta</taxon>
        <taxon>Tracheophyta</taxon>
        <taxon>Spermatophyta</taxon>
        <taxon>Magnoliopsida</taxon>
        <taxon>eudicotyledons</taxon>
        <taxon>Gunneridae</taxon>
        <taxon>Pentapetalae</taxon>
        <taxon>asterids</taxon>
        <taxon>lamiids</taxon>
        <taxon>Solanales</taxon>
        <taxon>Solanaceae</taxon>
        <taxon>Solanoideae</taxon>
        <taxon>Solaneae</taxon>
        <taxon>Solanum</taxon>
    </lineage>
</organism>